<name>A0ABV8A5C9_9DEIO</name>
<protein>
    <submittedName>
        <fullName evidence="2">TIR domain-containing protein</fullName>
    </submittedName>
</protein>
<evidence type="ECO:0000313" key="3">
    <source>
        <dbReference type="Proteomes" id="UP001595748"/>
    </source>
</evidence>
<reference evidence="3" key="1">
    <citation type="journal article" date="2019" name="Int. J. Syst. Evol. Microbiol.">
        <title>The Global Catalogue of Microorganisms (GCM) 10K type strain sequencing project: providing services to taxonomists for standard genome sequencing and annotation.</title>
        <authorList>
            <consortium name="The Broad Institute Genomics Platform"/>
            <consortium name="The Broad Institute Genome Sequencing Center for Infectious Disease"/>
            <person name="Wu L."/>
            <person name="Ma J."/>
        </authorList>
    </citation>
    <scope>NUCLEOTIDE SEQUENCE [LARGE SCALE GENOMIC DNA]</scope>
    <source>
        <strain evidence="3">CCTCC AB 2013263</strain>
    </source>
</reference>
<proteinExistence type="predicted"/>
<sequence length="155" mass="17682">MAYFLEAWSSINSKNTSIVLPPKRVFISHGRKDDWRKIQEYLERILEVPTLELAQEADRGRTIFQKLLNESDNCSYAVVVMTGDDLTKDEQVRARENVIHEIGYFQGKYGPDRVCLLHEDGVNIPSNIHGLVYIPFPKDGIEAALGGLTRELKHL</sequence>
<accession>A0ABV8A5C9</accession>
<dbReference type="EMBL" id="JBHRZF010000081">
    <property type="protein sequence ID" value="MFC3860595.1"/>
    <property type="molecule type" value="Genomic_DNA"/>
</dbReference>
<organism evidence="2 3">
    <name type="scientific">Deinococcus antarcticus</name>
    <dbReference type="NCBI Taxonomy" id="1298767"/>
    <lineage>
        <taxon>Bacteria</taxon>
        <taxon>Thermotogati</taxon>
        <taxon>Deinococcota</taxon>
        <taxon>Deinococci</taxon>
        <taxon>Deinococcales</taxon>
        <taxon>Deinococcaceae</taxon>
        <taxon>Deinococcus</taxon>
    </lineage>
</organism>
<dbReference type="Pfam" id="PF10137">
    <property type="entry name" value="CAP12-PCTIR_TIR"/>
    <property type="match status" value="1"/>
</dbReference>
<dbReference type="RefSeq" id="WP_380076735.1">
    <property type="nucleotide sequence ID" value="NZ_JBHRZF010000081.1"/>
</dbReference>
<evidence type="ECO:0000313" key="2">
    <source>
        <dbReference type="EMBL" id="MFC3860595.1"/>
    </source>
</evidence>
<feature type="domain" description="CD-NTase-associated protein 12/Pycsar effector protein TIR" evidence="1">
    <location>
        <begin position="24"/>
        <end position="136"/>
    </location>
</feature>
<keyword evidence="3" id="KW-1185">Reference proteome</keyword>
<dbReference type="Proteomes" id="UP001595748">
    <property type="component" value="Unassembled WGS sequence"/>
</dbReference>
<evidence type="ECO:0000259" key="1">
    <source>
        <dbReference type="Pfam" id="PF10137"/>
    </source>
</evidence>
<gene>
    <name evidence="2" type="ORF">ACFOPQ_07430</name>
</gene>
<dbReference type="InterPro" id="IPR019302">
    <property type="entry name" value="CAP12/PCTIR_TIR_dom"/>
</dbReference>
<comment type="caution">
    <text evidence="2">The sequence shown here is derived from an EMBL/GenBank/DDBJ whole genome shotgun (WGS) entry which is preliminary data.</text>
</comment>